<dbReference type="InterPro" id="IPR013087">
    <property type="entry name" value="Znf_C2H2_type"/>
</dbReference>
<dbReference type="AlphaFoldDB" id="A0A3B3BVU0"/>
<feature type="compositionally biased region" description="Low complexity" evidence="11">
    <location>
        <begin position="279"/>
        <end position="288"/>
    </location>
</feature>
<evidence type="ECO:0000256" key="8">
    <source>
        <dbReference type="ARBA" id="ARBA00023163"/>
    </source>
</evidence>
<keyword evidence="6" id="KW-0805">Transcription regulation</keyword>
<evidence type="ECO:0000313" key="14">
    <source>
        <dbReference type="Proteomes" id="UP000261560"/>
    </source>
</evidence>
<evidence type="ECO:0000259" key="12">
    <source>
        <dbReference type="PROSITE" id="PS50157"/>
    </source>
</evidence>
<dbReference type="RefSeq" id="XP_024153973.1">
    <property type="nucleotide sequence ID" value="XM_024298205.2"/>
</dbReference>
<dbReference type="GO" id="GO:0001228">
    <property type="term" value="F:DNA-binding transcription activator activity, RNA polymerase II-specific"/>
    <property type="evidence" value="ECO:0007669"/>
    <property type="project" value="TreeGrafter"/>
</dbReference>
<evidence type="ECO:0000256" key="2">
    <source>
        <dbReference type="ARBA" id="ARBA00022723"/>
    </source>
</evidence>
<keyword evidence="14" id="KW-1185">Reference proteome</keyword>
<feature type="region of interest" description="Disordered" evidence="11">
    <location>
        <begin position="446"/>
        <end position="479"/>
    </location>
</feature>
<keyword evidence="5" id="KW-0862">Zinc</keyword>
<dbReference type="GO" id="GO:0008270">
    <property type="term" value="F:zinc ion binding"/>
    <property type="evidence" value="ECO:0007669"/>
    <property type="project" value="UniProtKB-KW"/>
</dbReference>
<dbReference type="OMA" id="TKEEANC"/>
<keyword evidence="4 10" id="KW-0863">Zinc-finger</keyword>
<feature type="domain" description="C2H2-type" evidence="12">
    <location>
        <begin position="238"/>
        <end position="265"/>
    </location>
</feature>
<evidence type="ECO:0000256" key="6">
    <source>
        <dbReference type="ARBA" id="ARBA00023015"/>
    </source>
</evidence>
<dbReference type="STRING" id="30732.ENSOMEP00000008922"/>
<reference evidence="13" key="2">
    <citation type="submission" date="2025-09" db="UniProtKB">
        <authorList>
            <consortium name="Ensembl"/>
        </authorList>
    </citation>
    <scope>IDENTIFICATION</scope>
</reference>
<name>A0A3B3BVU0_ORYME</name>
<dbReference type="OrthoDB" id="8902493at2759"/>
<evidence type="ECO:0000256" key="7">
    <source>
        <dbReference type="ARBA" id="ARBA00023125"/>
    </source>
</evidence>
<dbReference type="InterPro" id="IPR036236">
    <property type="entry name" value="Znf_C2H2_sf"/>
</dbReference>
<keyword evidence="7" id="KW-0238">DNA-binding</keyword>
<keyword evidence="8" id="KW-0804">Transcription</keyword>
<accession>A0A3B3BVU0</accession>
<proteinExistence type="predicted"/>
<feature type="region of interest" description="Disordered" evidence="11">
    <location>
        <begin position="37"/>
        <end position="63"/>
    </location>
</feature>
<dbReference type="SMART" id="SM00355">
    <property type="entry name" value="ZnF_C2H2"/>
    <property type="match status" value="7"/>
</dbReference>
<feature type="domain" description="C2H2-type" evidence="12">
    <location>
        <begin position="210"/>
        <end position="237"/>
    </location>
</feature>
<keyword evidence="9" id="KW-0539">Nucleus</keyword>
<dbReference type="Ensembl" id="ENSOMET00000001652.1">
    <property type="protein sequence ID" value="ENSOMEP00000008922.1"/>
    <property type="gene ID" value="ENSOMEG00000010095.1"/>
</dbReference>
<protein>
    <submittedName>
        <fullName evidence="13">Gastrula zinc finger protein XlCGF57.1-like</fullName>
    </submittedName>
</protein>
<dbReference type="PROSITE" id="PS00028">
    <property type="entry name" value="ZINC_FINGER_C2H2_1"/>
    <property type="match status" value="4"/>
</dbReference>
<evidence type="ECO:0000256" key="9">
    <source>
        <dbReference type="ARBA" id="ARBA00023242"/>
    </source>
</evidence>
<feature type="domain" description="C2H2-type" evidence="12">
    <location>
        <begin position="428"/>
        <end position="450"/>
    </location>
</feature>
<dbReference type="Gene3D" id="3.30.160.60">
    <property type="entry name" value="Classic Zinc Finger"/>
    <property type="match status" value="4"/>
</dbReference>
<feature type="compositionally biased region" description="Basic and acidic residues" evidence="11">
    <location>
        <begin position="49"/>
        <end position="60"/>
    </location>
</feature>
<feature type="domain" description="C2H2-type" evidence="12">
    <location>
        <begin position="398"/>
        <end position="425"/>
    </location>
</feature>
<evidence type="ECO:0000256" key="10">
    <source>
        <dbReference type="PROSITE-ProRule" id="PRU00042"/>
    </source>
</evidence>
<dbReference type="GeneTree" id="ENSGT00940000164807"/>
<feature type="compositionally biased region" description="Low complexity" evidence="11">
    <location>
        <begin position="464"/>
        <end position="479"/>
    </location>
</feature>
<dbReference type="FunFam" id="3.30.160.60:FF:001485">
    <property type="entry name" value="Krueppel-related zinc finger protein"/>
    <property type="match status" value="1"/>
</dbReference>
<dbReference type="PaxDb" id="30732-ENSOMEP00000008922"/>
<evidence type="ECO:0000256" key="4">
    <source>
        <dbReference type="ARBA" id="ARBA00022771"/>
    </source>
</evidence>
<feature type="region of interest" description="Disordered" evidence="11">
    <location>
        <begin position="372"/>
        <end position="391"/>
    </location>
</feature>
<evidence type="ECO:0000256" key="5">
    <source>
        <dbReference type="ARBA" id="ARBA00022833"/>
    </source>
</evidence>
<dbReference type="GeneID" id="112162390"/>
<dbReference type="GO" id="GO:0005634">
    <property type="term" value="C:nucleus"/>
    <property type="evidence" value="ECO:0007669"/>
    <property type="project" value="UniProtKB-SubCell"/>
</dbReference>
<comment type="subcellular location">
    <subcellularLocation>
        <location evidence="1">Nucleus</location>
    </subcellularLocation>
</comment>
<dbReference type="PANTHER" id="PTHR24393:SF34">
    <property type="entry name" value="PR_SET DOMAIN 13"/>
    <property type="match status" value="1"/>
</dbReference>
<sequence length="479" mass="53835">MSKAEVLKAQVRQRLAAAAEEIFGLFEAVIAEYEEQTERQRSRSSWQQEEARAEQQKARADVSQTVVRDEGFLPEHQDKIVQVEQEHLKPAYIKEEEEQILVEAGLTYPVPLRSEEADENPHPPLLHQNPTKEEANCEAAEPEQRNQIPDFSKPEAELRVHIRPFQKPPNFPKNSDLSCKPFCCSACGRRFSQNSNLKTHMRIHTGEKPFACSYCNKRFVQKVHLKSHMVRHTQEKLLGCSACGQRFSWVYQLRNHRCANTEQNSDKAEEAETAAHEGSASAESFQSQQESSYVSAPQMLLKDISKGFTQKHHLQGDTAERGFSCSVCSRVFLWKRQLQRHMSSHAGVTGLSCSACSKTFALPHQLRLHQCVRGDPPRPDPSQTREPGLPGRRGVKLFPCFQCGKAFGLKNSLLRHLRCHVGEKTFGCGKQFRDRGNMEQHVVTHTGGNASAARPATNNSVGISSSRGRNVASSSLDSN</sequence>
<organism evidence="13 14">
    <name type="scientific">Oryzias melastigma</name>
    <name type="common">Marine medaka</name>
    <dbReference type="NCBI Taxonomy" id="30732"/>
    <lineage>
        <taxon>Eukaryota</taxon>
        <taxon>Metazoa</taxon>
        <taxon>Chordata</taxon>
        <taxon>Craniata</taxon>
        <taxon>Vertebrata</taxon>
        <taxon>Euteleostomi</taxon>
        <taxon>Actinopterygii</taxon>
        <taxon>Neopterygii</taxon>
        <taxon>Teleostei</taxon>
        <taxon>Neoteleostei</taxon>
        <taxon>Acanthomorphata</taxon>
        <taxon>Ovalentaria</taxon>
        <taxon>Atherinomorphae</taxon>
        <taxon>Beloniformes</taxon>
        <taxon>Adrianichthyidae</taxon>
        <taxon>Oryziinae</taxon>
        <taxon>Oryzias</taxon>
    </lineage>
</organism>
<dbReference type="Pfam" id="PF00096">
    <property type="entry name" value="zf-C2H2"/>
    <property type="match status" value="2"/>
</dbReference>
<dbReference type="SUPFAM" id="SSF57667">
    <property type="entry name" value="beta-beta-alpha zinc fingers"/>
    <property type="match status" value="4"/>
</dbReference>
<evidence type="ECO:0000256" key="1">
    <source>
        <dbReference type="ARBA" id="ARBA00004123"/>
    </source>
</evidence>
<evidence type="ECO:0000256" key="3">
    <source>
        <dbReference type="ARBA" id="ARBA00022737"/>
    </source>
</evidence>
<dbReference type="PROSITE" id="PS50157">
    <property type="entry name" value="ZINC_FINGER_C2H2_2"/>
    <property type="match status" value="6"/>
</dbReference>
<evidence type="ECO:0000313" key="13">
    <source>
        <dbReference type="Ensembl" id="ENSOMEP00000008922.1"/>
    </source>
</evidence>
<dbReference type="PANTHER" id="PTHR24393">
    <property type="entry name" value="ZINC FINGER PROTEIN"/>
    <property type="match status" value="1"/>
</dbReference>
<feature type="region of interest" description="Disordered" evidence="11">
    <location>
        <begin position="264"/>
        <end position="288"/>
    </location>
</feature>
<keyword evidence="3" id="KW-0677">Repeat</keyword>
<dbReference type="FunFam" id="3.30.160.60:FF:000100">
    <property type="entry name" value="Zinc finger 45-like"/>
    <property type="match status" value="1"/>
</dbReference>
<keyword evidence="2" id="KW-0479">Metal-binding</keyword>
<dbReference type="Proteomes" id="UP000261560">
    <property type="component" value="Unplaced"/>
</dbReference>
<evidence type="ECO:0000256" key="11">
    <source>
        <dbReference type="SAM" id="MobiDB-lite"/>
    </source>
</evidence>
<reference evidence="13" key="1">
    <citation type="submission" date="2025-08" db="UniProtKB">
        <authorList>
            <consortium name="Ensembl"/>
        </authorList>
    </citation>
    <scope>IDENTIFICATION</scope>
</reference>
<dbReference type="FunFam" id="3.30.160.60:FF:002716">
    <property type="entry name" value="Zinc finger protein 212"/>
    <property type="match status" value="1"/>
</dbReference>
<feature type="domain" description="C2H2-type" evidence="12">
    <location>
        <begin position="182"/>
        <end position="209"/>
    </location>
</feature>
<dbReference type="KEGG" id="oml:112162390"/>
<feature type="domain" description="C2H2-type" evidence="12">
    <location>
        <begin position="323"/>
        <end position="350"/>
    </location>
</feature>
<feature type="compositionally biased region" description="Basic and acidic residues" evidence="11">
    <location>
        <begin position="264"/>
        <end position="275"/>
    </location>
</feature>
<dbReference type="GO" id="GO:0000978">
    <property type="term" value="F:RNA polymerase II cis-regulatory region sequence-specific DNA binding"/>
    <property type="evidence" value="ECO:0007669"/>
    <property type="project" value="TreeGrafter"/>
</dbReference>